<evidence type="ECO:0000313" key="1">
    <source>
        <dbReference type="EMBL" id="RSL85151.1"/>
    </source>
</evidence>
<sequence>MFAPKRPDEAVLQIWTQIIAFDARLGQCVDSDEYREMIAVENPAEAINERLGFIAESVKYQVDENKRPSANKMLERLVEEFNSTCEKNPFKKVSLDERSSENETIGGPKDDDWLAMVHDVGVACGSRSEYPDFEGQRVMSWGERYFKTHGGRPKYKDGMGAFP</sequence>
<gene>
    <name evidence="1" type="ORF">CDV31_016609</name>
</gene>
<organism evidence="1 2">
    <name type="scientific">Fusarium ambrosium</name>
    <dbReference type="NCBI Taxonomy" id="131363"/>
    <lineage>
        <taxon>Eukaryota</taxon>
        <taxon>Fungi</taxon>
        <taxon>Dikarya</taxon>
        <taxon>Ascomycota</taxon>
        <taxon>Pezizomycotina</taxon>
        <taxon>Sordariomycetes</taxon>
        <taxon>Hypocreomycetidae</taxon>
        <taxon>Hypocreales</taxon>
        <taxon>Nectriaceae</taxon>
        <taxon>Fusarium</taxon>
        <taxon>Fusarium solani species complex</taxon>
    </lineage>
</organism>
<accession>A0A428S5Q2</accession>
<protein>
    <submittedName>
        <fullName evidence="1">Uncharacterized protein</fullName>
    </submittedName>
</protein>
<dbReference type="Proteomes" id="UP000288429">
    <property type="component" value="Unassembled WGS sequence"/>
</dbReference>
<keyword evidence="2" id="KW-1185">Reference proteome</keyword>
<reference evidence="1 2" key="1">
    <citation type="submission" date="2017-06" db="EMBL/GenBank/DDBJ databases">
        <title>Cmopartive genomic analysis of Ambrosia Fusariam Clade fungi.</title>
        <authorList>
            <person name="Stajich J.E."/>
            <person name="Carrillo J."/>
            <person name="Kijimoto T."/>
            <person name="Eskalen A."/>
            <person name="O'Donnell K."/>
            <person name="Kasson M."/>
        </authorList>
    </citation>
    <scope>NUCLEOTIDE SEQUENCE [LARGE SCALE GENOMIC DNA]</scope>
    <source>
        <strain evidence="1 2">NRRL 20438</strain>
    </source>
</reference>
<evidence type="ECO:0000313" key="2">
    <source>
        <dbReference type="Proteomes" id="UP000288429"/>
    </source>
</evidence>
<proteinExistence type="predicted"/>
<comment type="caution">
    <text evidence="1">The sequence shown here is derived from an EMBL/GenBank/DDBJ whole genome shotgun (WGS) entry which is preliminary data.</text>
</comment>
<dbReference type="EMBL" id="NIZV01000576">
    <property type="protein sequence ID" value="RSL85151.1"/>
    <property type="molecule type" value="Genomic_DNA"/>
</dbReference>
<dbReference type="AlphaFoldDB" id="A0A428S5Q2"/>
<name>A0A428S5Q2_9HYPO</name>